<keyword evidence="1" id="KW-1133">Transmembrane helix</keyword>
<feature type="transmembrane region" description="Helical" evidence="1">
    <location>
        <begin position="53"/>
        <end position="79"/>
    </location>
</feature>
<organism evidence="2 3">
    <name type="scientific">Sulfitobacter aestuariivivens</name>
    <dbReference type="NCBI Taxonomy" id="2766981"/>
    <lineage>
        <taxon>Bacteria</taxon>
        <taxon>Pseudomonadati</taxon>
        <taxon>Pseudomonadota</taxon>
        <taxon>Alphaproteobacteria</taxon>
        <taxon>Rhodobacterales</taxon>
        <taxon>Roseobacteraceae</taxon>
        <taxon>Sulfitobacter</taxon>
    </lineage>
</organism>
<dbReference type="RefSeq" id="WP_191073533.1">
    <property type="nucleotide sequence ID" value="NZ_JACTAG010000001.1"/>
</dbReference>
<dbReference type="EMBL" id="JACTAG010000001">
    <property type="protein sequence ID" value="MBD3662501.1"/>
    <property type="molecule type" value="Genomic_DNA"/>
</dbReference>
<sequence>MSDVDKTISDDALEACFEQARVTQAPLPEAAMARILADAAAVQPRAPRMAWRAWVRALGGAPGIGGLITATCVGFWIGIAPPQMLPDVGGIVLGAEVSAFDLDADGFGWDLEEG</sequence>
<keyword evidence="1" id="KW-0812">Transmembrane</keyword>
<keyword evidence="1" id="KW-0472">Membrane</keyword>
<reference evidence="2" key="1">
    <citation type="submission" date="2020-08" db="EMBL/GenBank/DDBJ databases">
        <title>Sulfitobacter aestuariivivens sp. nov., isolated from a tidal flat.</title>
        <authorList>
            <person name="Park S."/>
            <person name="Yoon J.-H."/>
        </authorList>
    </citation>
    <scope>NUCLEOTIDE SEQUENCE</scope>
    <source>
        <strain evidence="2">TSTF-M16</strain>
    </source>
</reference>
<name>A0A927HD69_9RHOB</name>
<proteinExistence type="predicted"/>
<keyword evidence="3" id="KW-1185">Reference proteome</keyword>
<evidence type="ECO:0008006" key="4">
    <source>
        <dbReference type="Google" id="ProtNLM"/>
    </source>
</evidence>
<accession>A0A927HD69</accession>
<comment type="caution">
    <text evidence="2">The sequence shown here is derived from an EMBL/GenBank/DDBJ whole genome shotgun (WGS) entry which is preliminary data.</text>
</comment>
<evidence type="ECO:0000256" key="1">
    <source>
        <dbReference type="SAM" id="Phobius"/>
    </source>
</evidence>
<protein>
    <recommendedName>
        <fullName evidence="4">Dihydroorotate dehydrogenase</fullName>
    </recommendedName>
</protein>
<gene>
    <name evidence="2" type="ORF">H9Q16_01045</name>
</gene>
<dbReference type="Proteomes" id="UP000635142">
    <property type="component" value="Unassembled WGS sequence"/>
</dbReference>
<evidence type="ECO:0000313" key="3">
    <source>
        <dbReference type="Proteomes" id="UP000635142"/>
    </source>
</evidence>
<evidence type="ECO:0000313" key="2">
    <source>
        <dbReference type="EMBL" id="MBD3662501.1"/>
    </source>
</evidence>
<dbReference type="AlphaFoldDB" id="A0A927HD69"/>